<evidence type="ECO:0000256" key="4">
    <source>
        <dbReference type="ARBA" id="ARBA00022461"/>
    </source>
</evidence>
<evidence type="ECO:0000313" key="15">
    <source>
        <dbReference type="Proteomes" id="UP000078540"/>
    </source>
</evidence>
<keyword evidence="4 12" id="KW-0894">Sodium channel</keyword>
<evidence type="ECO:0000256" key="12">
    <source>
        <dbReference type="RuleBase" id="RU000679"/>
    </source>
</evidence>
<evidence type="ECO:0000313" key="14">
    <source>
        <dbReference type="EMBL" id="KYM78952.1"/>
    </source>
</evidence>
<evidence type="ECO:0000256" key="7">
    <source>
        <dbReference type="ARBA" id="ARBA00023053"/>
    </source>
</evidence>
<dbReference type="PANTHER" id="PTHR11690:SF237">
    <property type="entry name" value="PICKPOCKET 16-RELATED"/>
    <property type="match status" value="1"/>
</dbReference>
<dbReference type="InterPro" id="IPR001873">
    <property type="entry name" value="ENaC"/>
</dbReference>
<keyword evidence="15" id="KW-1185">Reference proteome</keyword>
<organism evidence="14 15">
    <name type="scientific">Atta colombica</name>
    <dbReference type="NCBI Taxonomy" id="520822"/>
    <lineage>
        <taxon>Eukaryota</taxon>
        <taxon>Metazoa</taxon>
        <taxon>Ecdysozoa</taxon>
        <taxon>Arthropoda</taxon>
        <taxon>Hexapoda</taxon>
        <taxon>Insecta</taxon>
        <taxon>Pterygota</taxon>
        <taxon>Neoptera</taxon>
        <taxon>Endopterygota</taxon>
        <taxon>Hymenoptera</taxon>
        <taxon>Apocrita</taxon>
        <taxon>Aculeata</taxon>
        <taxon>Formicoidea</taxon>
        <taxon>Formicidae</taxon>
        <taxon>Myrmicinae</taxon>
        <taxon>Atta</taxon>
    </lineage>
</organism>
<keyword evidence="11 12" id="KW-0407">Ion channel</keyword>
<evidence type="ECO:0000256" key="5">
    <source>
        <dbReference type="ARBA" id="ARBA00022692"/>
    </source>
</evidence>
<keyword evidence="8 12" id="KW-0406">Ion transport</keyword>
<protein>
    <submittedName>
        <fullName evidence="14">Sodium channel protein Nach</fullName>
    </submittedName>
</protein>
<feature type="transmembrane region" description="Helical" evidence="13">
    <location>
        <begin position="493"/>
        <end position="526"/>
    </location>
</feature>
<dbReference type="Proteomes" id="UP000078540">
    <property type="component" value="Unassembled WGS sequence"/>
</dbReference>
<keyword evidence="5 12" id="KW-0812">Transmembrane</keyword>
<evidence type="ECO:0000256" key="13">
    <source>
        <dbReference type="SAM" id="Phobius"/>
    </source>
</evidence>
<dbReference type="GO" id="GO:0005886">
    <property type="term" value="C:plasma membrane"/>
    <property type="evidence" value="ECO:0007669"/>
    <property type="project" value="TreeGrafter"/>
</dbReference>
<proteinExistence type="inferred from homology"/>
<keyword evidence="7" id="KW-0915">Sodium</keyword>
<evidence type="ECO:0000256" key="11">
    <source>
        <dbReference type="ARBA" id="ARBA00023303"/>
    </source>
</evidence>
<comment type="similarity">
    <text evidence="2 12">Belongs to the amiloride-sensitive sodium channel (TC 1.A.6) family.</text>
</comment>
<evidence type="ECO:0000256" key="9">
    <source>
        <dbReference type="ARBA" id="ARBA00023136"/>
    </source>
</evidence>
<dbReference type="Gene3D" id="2.60.470.10">
    <property type="entry name" value="Acid-sensing ion channels like domains"/>
    <property type="match status" value="1"/>
</dbReference>
<evidence type="ECO:0000256" key="10">
    <source>
        <dbReference type="ARBA" id="ARBA00023201"/>
    </source>
</evidence>
<feature type="transmembrane region" description="Helical" evidence="13">
    <location>
        <begin position="81"/>
        <end position="102"/>
    </location>
</feature>
<dbReference type="PANTHER" id="PTHR11690">
    <property type="entry name" value="AMILORIDE-SENSITIVE SODIUM CHANNEL-RELATED"/>
    <property type="match status" value="1"/>
</dbReference>
<evidence type="ECO:0000256" key="6">
    <source>
        <dbReference type="ARBA" id="ARBA00022989"/>
    </source>
</evidence>
<reference evidence="14 15" key="1">
    <citation type="submission" date="2015-09" db="EMBL/GenBank/DDBJ databases">
        <title>Atta colombica WGS genome.</title>
        <authorList>
            <person name="Nygaard S."/>
            <person name="Hu H."/>
            <person name="Boomsma J."/>
            <person name="Zhang G."/>
        </authorList>
    </citation>
    <scope>NUCLEOTIDE SEQUENCE [LARGE SCALE GENOMIC DNA]</scope>
    <source>
        <strain evidence="14">Treedump-2</strain>
        <tissue evidence="14">Whole body</tissue>
    </source>
</reference>
<dbReference type="Pfam" id="PF00858">
    <property type="entry name" value="ASC"/>
    <property type="match status" value="1"/>
</dbReference>
<accession>A0A195B3V5</accession>
<dbReference type="GO" id="GO:0015280">
    <property type="term" value="F:ligand-gated sodium channel activity"/>
    <property type="evidence" value="ECO:0007669"/>
    <property type="project" value="TreeGrafter"/>
</dbReference>
<evidence type="ECO:0000256" key="8">
    <source>
        <dbReference type="ARBA" id="ARBA00023065"/>
    </source>
</evidence>
<dbReference type="Gene3D" id="1.10.287.820">
    <property type="entry name" value="Acid-sensing ion channel domain"/>
    <property type="match status" value="1"/>
</dbReference>
<dbReference type="AlphaFoldDB" id="A0A195B3V5"/>
<keyword evidence="9 13" id="KW-0472">Membrane</keyword>
<evidence type="ECO:0000256" key="1">
    <source>
        <dbReference type="ARBA" id="ARBA00004141"/>
    </source>
</evidence>
<evidence type="ECO:0000256" key="3">
    <source>
        <dbReference type="ARBA" id="ARBA00022448"/>
    </source>
</evidence>
<keyword evidence="3 12" id="KW-0813">Transport</keyword>
<keyword evidence="10 12" id="KW-0739">Sodium transport</keyword>
<keyword evidence="6 13" id="KW-1133">Transmembrane helix</keyword>
<dbReference type="EMBL" id="KQ976625">
    <property type="protein sequence ID" value="KYM78952.1"/>
    <property type="molecule type" value="Genomic_DNA"/>
</dbReference>
<name>A0A195B3V5_9HYME</name>
<evidence type="ECO:0000256" key="2">
    <source>
        <dbReference type="ARBA" id="ARBA00007193"/>
    </source>
</evidence>
<dbReference type="STRING" id="520822.A0A195B3V5"/>
<comment type="subcellular location">
    <subcellularLocation>
        <location evidence="1">Membrane</location>
        <topology evidence="1">Multi-pass membrane protein</topology>
    </subcellularLocation>
</comment>
<gene>
    <name evidence="14" type="ORF">ALC53_10506</name>
</gene>
<sequence>MLSNTLQHKRYKLKKITVSHVEISKKANEELVEYPIDNQPVIKSKKEIFHKLLQEYLYDSSVHGMKYFSNLKIKSSIIGKLFWTTIIICSFVFLTQMLHKFWEHYNANPIRSIVKSFHVPIFMAPFPALTICPLIPPPVARRNVVFASLRLPNNMSYTTGRFLVRYGPAFANENAPGGKDHIDNFKLLLKTNNLSLTDFIKALRPCEDIFESCAWQDVDTNCSELFKVSYTFAGICCSFNYYLEESIKIGRATKVDLLTTPFYGPRTGLQIVLNRSFLIEDDDMDEKYIKSSTNSVGLVVFSHHPLEYVATIATRQILQKGQYVLTSVNPIINKKLSGYYHRDSTSGELIQNCADEKTKLDYFPTYGYSNCFTSCSIKAVLQACGCLPLYYTPIAEKHSLRLCEWEDFQCLYANADNIRIIQNVVRNNFTCDCFTPCQSVQYELQTSRLLLNGNKNYNPASFKNISTNQSVLKIYMKSATFIEMDTIPIADELYLLASLGGIFSLFLGCSFISVLEIFYFIVLFLGSKFKSK</sequence>